<dbReference type="Pfam" id="PF13577">
    <property type="entry name" value="SnoaL_4"/>
    <property type="match status" value="1"/>
</dbReference>
<protein>
    <submittedName>
        <fullName evidence="1">SnoaL-like domain protein</fullName>
    </submittedName>
</protein>
<dbReference type="STRING" id="1122247.GCA_000379865_00381"/>
<organism evidence="1 2">
    <name type="scientific">Mycolicibacterium hassiacum (strain DSM 44199 / CIP 105218 / JCM 12690 / 3849)</name>
    <name type="common">Mycobacterium hassiacum</name>
    <dbReference type="NCBI Taxonomy" id="1122247"/>
    <lineage>
        <taxon>Bacteria</taxon>
        <taxon>Bacillati</taxon>
        <taxon>Actinomycetota</taxon>
        <taxon>Actinomycetes</taxon>
        <taxon>Mycobacteriales</taxon>
        <taxon>Mycobacteriaceae</taxon>
        <taxon>Mycolicibacterium</taxon>
    </lineage>
</organism>
<sequence length="146" mass="16220">MDDSELRLRVAIGDLLASYQFFADTGRFDELVGLFTPDAEFRTNTEHLVGRESIREFFARTGAAFAAVKLLPGRHHLASVKVTPDGETRARTYACFQFIGVGGLDHWGTYRDTVVHTPDGWRFAARKATVEGHVPDSPVVRLLGLD</sequence>
<dbReference type="InterPro" id="IPR037401">
    <property type="entry name" value="SnoaL-like"/>
</dbReference>
<accession>K5BA60</accession>
<name>K5BA60_MYCHD</name>
<proteinExistence type="predicted"/>
<dbReference type="Proteomes" id="UP000006265">
    <property type="component" value="Unassembled WGS sequence"/>
</dbReference>
<keyword evidence="2" id="KW-1185">Reference proteome</keyword>
<dbReference type="SUPFAM" id="SSF54427">
    <property type="entry name" value="NTF2-like"/>
    <property type="match status" value="1"/>
</dbReference>
<comment type="caution">
    <text evidence="1">The sequence shown here is derived from an EMBL/GenBank/DDBJ whole genome shotgun (WGS) entry which is preliminary data.</text>
</comment>
<evidence type="ECO:0000313" key="1">
    <source>
        <dbReference type="EMBL" id="EKF21675.1"/>
    </source>
</evidence>
<dbReference type="PATRIC" id="fig|1122247.3.peg.4233"/>
<dbReference type="InterPro" id="IPR032710">
    <property type="entry name" value="NTF2-like_dom_sf"/>
</dbReference>
<dbReference type="RefSeq" id="WP_005631658.1">
    <property type="nucleotide sequence ID" value="NZ_AMRA01000123.1"/>
</dbReference>
<reference evidence="1 2" key="1">
    <citation type="journal article" date="2012" name="J. Bacteriol.">
        <title>Genome sequence of Mycobacterium hassiacum DSM 44199, a rare source of heat-stable mycobacterial proteins.</title>
        <authorList>
            <person name="Tiago I."/>
            <person name="Maranha A."/>
            <person name="Mendes V."/>
            <person name="Alarico S."/>
            <person name="Moynihan P.J."/>
            <person name="Clarke A.J."/>
            <person name="Macedo-Ribeiro S."/>
            <person name="Pereira P.J."/>
            <person name="Empadinhas N."/>
        </authorList>
    </citation>
    <scope>NUCLEOTIDE SEQUENCE [LARGE SCALE GENOMIC DNA]</scope>
    <source>
        <strain evidence="2">DSM 44199 / CIP 105218 / JCM 12690 / 3849</strain>
    </source>
</reference>
<gene>
    <name evidence="1" type="ORF">C731_4414</name>
</gene>
<dbReference type="EMBL" id="AMRA01000123">
    <property type="protein sequence ID" value="EKF21675.1"/>
    <property type="molecule type" value="Genomic_DNA"/>
</dbReference>
<dbReference type="OrthoDB" id="4743474at2"/>
<dbReference type="AlphaFoldDB" id="K5BA60"/>
<evidence type="ECO:0000313" key="2">
    <source>
        <dbReference type="Proteomes" id="UP000006265"/>
    </source>
</evidence>
<dbReference type="eggNOG" id="COG3631">
    <property type="taxonomic scope" value="Bacteria"/>
</dbReference>
<dbReference type="Gene3D" id="3.10.450.50">
    <property type="match status" value="1"/>
</dbReference>